<protein>
    <recommendedName>
        <fullName evidence="4">Invasion associated locus B family protein</fullName>
    </recommendedName>
</protein>
<evidence type="ECO:0000313" key="3">
    <source>
        <dbReference type="Proteomes" id="UP001317629"/>
    </source>
</evidence>
<sequence>MIRNALARFALANCAFFILCAPAPAKDERVWTLSGLEEKKPDLIYLNYGVPETDDSFGAFRCKPKSGVVTFFVSETSGKLKPGKSATASLSIGDVQTKIAGKLLPNEEAGVPSFEGRLPANAPIFEAMATGETLAAVVGPSKQTAPLKGAAEKVKKFVAACAKP</sequence>
<dbReference type="Proteomes" id="UP001317629">
    <property type="component" value="Chromosome"/>
</dbReference>
<name>A0ABM8E5X3_9HYPH</name>
<feature type="chain" id="PRO_5047512813" description="Invasion associated locus B family protein" evidence="1">
    <location>
        <begin position="26"/>
        <end position="164"/>
    </location>
</feature>
<dbReference type="EMBL" id="AP027142">
    <property type="protein sequence ID" value="BDV33226.1"/>
    <property type="molecule type" value="Genomic_DNA"/>
</dbReference>
<keyword evidence="3" id="KW-1185">Reference proteome</keyword>
<organism evidence="2 3">
    <name type="scientific">Methylocystis iwaonis</name>
    <dbReference type="NCBI Taxonomy" id="2885079"/>
    <lineage>
        <taxon>Bacteria</taxon>
        <taxon>Pseudomonadati</taxon>
        <taxon>Pseudomonadota</taxon>
        <taxon>Alphaproteobacteria</taxon>
        <taxon>Hyphomicrobiales</taxon>
        <taxon>Methylocystaceae</taxon>
        <taxon>Methylocystis</taxon>
    </lineage>
</organism>
<reference evidence="2 3" key="1">
    <citation type="journal article" date="2023" name="Int. J. Syst. Evol. Microbiol.">
        <title>Methylocystis iwaonis sp. nov., a type II methane-oxidizing bacterium from surface soil of a rice paddy field in Japan, and emended description of the genus Methylocystis (ex Whittenbury et al. 1970) Bowman et al. 1993.</title>
        <authorList>
            <person name="Kaise H."/>
            <person name="Sawadogo J.B."/>
            <person name="Alam M.S."/>
            <person name="Ueno C."/>
            <person name="Dianou D."/>
            <person name="Shinjo R."/>
            <person name="Asakawa S."/>
        </authorList>
    </citation>
    <scope>NUCLEOTIDE SEQUENCE [LARGE SCALE GENOMIC DNA]</scope>
    <source>
        <strain evidence="2 3">SS37A-Re</strain>
    </source>
</reference>
<evidence type="ECO:0000313" key="2">
    <source>
        <dbReference type="EMBL" id="BDV33226.1"/>
    </source>
</evidence>
<accession>A0ABM8E5X3</accession>
<dbReference type="RefSeq" id="WP_281930580.1">
    <property type="nucleotide sequence ID" value="NZ_AP027142.1"/>
</dbReference>
<gene>
    <name evidence="2" type="ORF">SS37A_07550</name>
</gene>
<feature type="signal peptide" evidence="1">
    <location>
        <begin position="1"/>
        <end position="25"/>
    </location>
</feature>
<keyword evidence="1" id="KW-0732">Signal</keyword>
<proteinExistence type="predicted"/>
<evidence type="ECO:0000256" key="1">
    <source>
        <dbReference type="SAM" id="SignalP"/>
    </source>
</evidence>
<evidence type="ECO:0008006" key="4">
    <source>
        <dbReference type="Google" id="ProtNLM"/>
    </source>
</evidence>